<gene>
    <name evidence="1" type="ORF">NEQG_02127</name>
</gene>
<evidence type="ECO:0000313" key="1">
    <source>
        <dbReference type="EMBL" id="EIJ87580.1"/>
    </source>
</evidence>
<dbReference type="HOGENOM" id="CLU_1023401_0_0_1"/>
<sequence>MPKYFCAFPESTTDAYRRVFSFQDEYEIFHKSLVNWCENQSDLKEIESATIWHLNNLVNNIEVPTYEKEILFCLTAMFYSAIQNTVDEAESQLFKSYLELVRASKQCGSAEIRGTSLVAAQRLSSYTAKYFLSRALTITKETKEKKKADLWRERVLAIEGLAVLCDILSESDLLGVKKIVEKDSSRILELLEIQPRDNVNKHCTSVIRVLSILDSIPISLFSPSKLSLVMWVVENVNIPDRQVRRWTMQYTQELPSVYNPNEENFLGRALYF</sequence>
<dbReference type="EMBL" id="GL870881">
    <property type="protein sequence ID" value="EIJ87580.1"/>
    <property type="molecule type" value="Genomic_DNA"/>
</dbReference>
<keyword evidence="2" id="KW-1185">Reference proteome</keyword>
<dbReference type="OrthoDB" id="2187055at2759"/>
<dbReference type="Proteomes" id="UP000002872">
    <property type="component" value="Unassembled WGS sequence"/>
</dbReference>
<evidence type="ECO:0000313" key="2">
    <source>
        <dbReference type="Proteomes" id="UP000002872"/>
    </source>
</evidence>
<dbReference type="InParanoid" id="I3EED3"/>
<name>I3EED3_NEMP3</name>
<organism evidence="1 2">
    <name type="scientific">Nematocida parisii (strain ERTm3)</name>
    <name type="common">Nematode killer fungus</name>
    <dbReference type="NCBI Taxonomy" id="935791"/>
    <lineage>
        <taxon>Eukaryota</taxon>
        <taxon>Fungi</taxon>
        <taxon>Fungi incertae sedis</taxon>
        <taxon>Microsporidia</taxon>
        <taxon>Nematocida</taxon>
    </lineage>
</organism>
<proteinExistence type="predicted"/>
<reference evidence="1" key="1">
    <citation type="submission" date="2011-01" db="EMBL/GenBank/DDBJ databases">
        <title>The Genome Sequence of Nematocida parisii strain ERTm3.</title>
        <authorList>
            <consortium name="The Broad Institute Genome Sequencing Platform"/>
            <consortium name="The Broad Institute Genome Sequencing Center for Infectious Disease"/>
            <person name="Cuomo C."/>
            <person name="Troemel E."/>
            <person name="Young S.K."/>
            <person name="Zeng Q."/>
            <person name="Gargeya S."/>
            <person name="Fitzgerald M."/>
            <person name="Haas B."/>
            <person name="Abouelleil A."/>
            <person name="Alvarado L."/>
            <person name="Arachchi H.M."/>
            <person name="Berlin A."/>
            <person name="Chapman S.B."/>
            <person name="Gearin G."/>
            <person name="Goldberg J."/>
            <person name="Griggs A."/>
            <person name="Gujja S."/>
            <person name="Hansen M."/>
            <person name="Heiman D."/>
            <person name="Howarth C."/>
            <person name="Larimer J."/>
            <person name="Lui A."/>
            <person name="MacDonald P.J.P."/>
            <person name="McCowen C."/>
            <person name="Montmayeur A."/>
            <person name="Murphy C."/>
            <person name="Neiman D."/>
            <person name="Pearson M."/>
            <person name="Priest M."/>
            <person name="Roberts A."/>
            <person name="Saif S."/>
            <person name="Shea T."/>
            <person name="Sisk P."/>
            <person name="Stolte C."/>
            <person name="Sykes S."/>
            <person name="Wortman J."/>
            <person name="Nusbaum C."/>
            <person name="Birren B."/>
        </authorList>
    </citation>
    <scope>NUCLEOTIDE SEQUENCE</scope>
    <source>
        <strain evidence="1">ERTm3</strain>
    </source>
</reference>
<accession>I3EED3</accession>
<dbReference type="VEuPathDB" id="MicrosporidiaDB:NEQG_02127"/>
<protein>
    <submittedName>
        <fullName evidence="1">Uncharacterized protein</fullName>
    </submittedName>
</protein>
<dbReference type="AlphaFoldDB" id="I3EED3"/>